<keyword evidence="2" id="KW-0963">Cytoplasm</keyword>
<dbReference type="SUPFAM" id="SSF52058">
    <property type="entry name" value="L domain-like"/>
    <property type="match status" value="1"/>
</dbReference>
<evidence type="ECO:0000313" key="6">
    <source>
        <dbReference type="EMBL" id="KAK1404126.1"/>
    </source>
</evidence>
<reference evidence="6" key="1">
    <citation type="submission" date="2023-02" db="EMBL/GenBank/DDBJ databases">
        <title>Genome of toxic invasive species Heracleum sosnowskyi carries increased number of genes despite the absence of recent whole-genome duplications.</title>
        <authorList>
            <person name="Schelkunov M."/>
            <person name="Shtratnikova V."/>
            <person name="Makarenko M."/>
            <person name="Klepikova A."/>
            <person name="Omelchenko D."/>
            <person name="Novikova G."/>
            <person name="Obukhova E."/>
            <person name="Bogdanov V."/>
            <person name="Penin A."/>
            <person name="Logacheva M."/>
        </authorList>
    </citation>
    <scope>NUCLEOTIDE SEQUENCE</scope>
    <source>
        <strain evidence="6">Hsosn_3</strain>
        <tissue evidence="6">Leaf</tissue>
    </source>
</reference>
<protein>
    <submittedName>
        <fullName evidence="6">Binding protein</fullName>
    </submittedName>
</protein>
<evidence type="ECO:0000256" key="4">
    <source>
        <dbReference type="ARBA" id="ARBA00022737"/>
    </source>
</evidence>
<feature type="compositionally biased region" description="Low complexity" evidence="5">
    <location>
        <begin position="617"/>
        <end position="629"/>
    </location>
</feature>
<accession>A0AAD8JK66</accession>
<dbReference type="PROSITE" id="PS51450">
    <property type="entry name" value="LRR"/>
    <property type="match status" value="2"/>
</dbReference>
<dbReference type="GO" id="GO:0005737">
    <property type="term" value="C:cytoplasm"/>
    <property type="evidence" value="ECO:0007669"/>
    <property type="project" value="UniProtKB-SubCell"/>
</dbReference>
<dbReference type="InterPro" id="IPR001611">
    <property type="entry name" value="Leu-rich_rpt"/>
</dbReference>
<dbReference type="FunFam" id="3.80.10.10:FF:000502">
    <property type="entry name" value="Predicted protein"/>
    <property type="match status" value="1"/>
</dbReference>
<gene>
    <name evidence="6" type="ORF">POM88_003731</name>
</gene>
<dbReference type="InterPro" id="IPR032675">
    <property type="entry name" value="LRR_dom_sf"/>
</dbReference>
<evidence type="ECO:0000313" key="7">
    <source>
        <dbReference type="Proteomes" id="UP001237642"/>
    </source>
</evidence>
<dbReference type="FunFam" id="3.80.10.10:FF:000801">
    <property type="entry name" value="Outer arm dynein light chain 1"/>
    <property type="match status" value="1"/>
</dbReference>
<comment type="subcellular location">
    <subcellularLocation>
        <location evidence="1">Cytoplasm</location>
    </subcellularLocation>
</comment>
<feature type="region of interest" description="Disordered" evidence="5">
    <location>
        <begin position="617"/>
        <end position="640"/>
    </location>
</feature>
<evidence type="ECO:0000256" key="1">
    <source>
        <dbReference type="ARBA" id="ARBA00004496"/>
    </source>
</evidence>
<sequence>MPLVTGDRYLESLVKFVDKLAGNLIDGTVTLKLNPVGLHYVQSRLEALSELESLLDGAPVDYLRAYISDLGDHRALEQLRRILRLLTSLKVVSVLPANIRDPTRLSLLPFERLKVLELRGCDLSTSAARGLLELRHSLEKFVCHNSTDALRHVFASRIAEIKDSPQWNRLNSVSCACNGLLLMDESLQLLPVVETLDLSRNKFTRVDNLRKCVKLKHLDLGFNHLRTIASLNELSCRVVKLVLRNNALTTLRGIENLLSLEGLDLSYNILSNFSELEILSGLTHLKSLWLEGNPLCCARWYRAQVFSFFPLPDEMQLDEKKMCREEFWKRHIIIARRQTRPASFGFYFKAQDSAGLEVPIITKPKKISRLANIESEVQSPHIGSDQESVECENEIQGKADNGLGEKDEIVNLINRIELMKRERSSLWLDELKEWINQDPKFSVDGAQYSGNIVDPGQINCPESNTRYHQLGKPSKYSPDSAQASSIESCVYTMESDPGFSGQRYFDPIGDVTTTLSTRHADVEGIPLVEENTSHLGRMESSCTEGAQPVKDYLVSCAVQEDNRVRMKRTVSPLAAIDEIMESQSSTACLSSPPHYQEDILHRRQNLEEELFQLSAESYSTASTDSNTSYSDDDSSGSQVYTPHVDALCIDRPSDRPSDISVDDYDFSVNYSGDTSYNKRFDVPERKQNGNYALDSDTKQISGIAEDREPTSSEPLHETVCHVQQEGNCQQNKNCKRISKRRVVSLTARDSMDDAEVLSDRLPVALDASRDDVVDIAKRPVSFDSEIHTYENTGITSHSKDSGDVLSEMKYLGSDDFIVNHFNSNIADSLVQETCGQYVRCNSILGANGDCKESELVVLRSSEQKLYMLLISNEYDGSDTTLNLIGCHKIEDVKMVLVGLGLQIVRVHFEKNGTYQFITRSLEKSRQLFCILDILDPHTIRDGLILRSLEQVQVDLFSRSSVGGSNMSIFQFSMVLHWRCNFKEASWLSRSFFVLERHLLLCMEDFVQFGSLIEISPHPSYFSLDSCCSIVDVQELVIETRESLCITLTVKKVMSKLCLDNTADEVETTQSPPVPLTWKLRWFSEESLFKFLSLFMALHDSATSSPLVVEYKI</sequence>
<organism evidence="6 7">
    <name type="scientific">Heracleum sosnowskyi</name>
    <dbReference type="NCBI Taxonomy" id="360622"/>
    <lineage>
        <taxon>Eukaryota</taxon>
        <taxon>Viridiplantae</taxon>
        <taxon>Streptophyta</taxon>
        <taxon>Embryophyta</taxon>
        <taxon>Tracheophyta</taxon>
        <taxon>Spermatophyta</taxon>
        <taxon>Magnoliopsida</taxon>
        <taxon>eudicotyledons</taxon>
        <taxon>Gunneridae</taxon>
        <taxon>Pentapetalae</taxon>
        <taxon>asterids</taxon>
        <taxon>campanulids</taxon>
        <taxon>Apiales</taxon>
        <taxon>Apiaceae</taxon>
        <taxon>Apioideae</taxon>
        <taxon>apioid superclade</taxon>
        <taxon>Tordylieae</taxon>
        <taxon>Tordyliinae</taxon>
        <taxon>Heracleum</taxon>
    </lineage>
</organism>
<dbReference type="AlphaFoldDB" id="A0AAD8JK66"/>
<keyword evidence="4" id="KW-0677">Repeat</keyword>
<dbReference type="Proteomes" id="UP001237642">
    <property type="component" value="Unassembled WGS sequence"/>
</dbReference>
<dbReference type="Pfam" id="PF12799">
    <property type="entry name" value="LRR_4"/>
    <property type="match status" value="1"/>
</dbReference>
<dbReference type="PANTHER" id="PTHR15454">
    <property type="entry name" value="NISCHARIN RELATED"/>
    <property type="match status" value="1"/>
</dbReference>
<evidence type="ECO:0000256" key="3">
    <source>
        <dbReference type="ARBA" id="ARBA00022614"/>
    </source>
</evidence>
<dbReference type="PANTHER" id="PTHR15454:SF69">
    <property type="entry name" value="SERINE_THREONINE-PROTEIN KINASE 11-INTERACTING PROTEIN"/>
    <property type="match status" value="1"/>
</dbReference>
<dbReference type="Gene3D" id="3.80.10.10">
    <property type="entry name" value="Ribonuclease Inhibitor"/>
    <property type="match status" value="1"/>
</dbReference>
<name>A0AAD8JK66_9APIA</name>
<keyword evidence="3" id="KW-0433">Leucine-rich repeat</keyword>
<keyword evidence="7" id="KW-1185">Reference proteome</keyword>
<dbReference type="EMBL" id="JAUIZM010000001">
    <property type="protein sequence ID" value="KAK1404126.1"/>
    <property type="molecule type" value="Genomic_DNA"/>
</dbReference>
<dbReference type="InterPro" id="IPR025875">
    <property type="entry name" value="Leu-rich_rpt_4"/>
</dbReference>
<evidence type="ECO:0000256" key="5">
    <source>
        <dbReference type="SAM" id="MobiDB-lite"/>
    </source>
</evidence>
<comment type="caution">
    <text evidence="6">The sequence shown here is derived from an EMBL/GenBank/DDBJ whole genome shotgun (WGS) entry which is preliminary data.</text>
</comment>
<evidence type="ECO:0000256" key="2">
    <source>
        <dbReference type="ARBA" id="ARBA00022490"/>
    </source>
</evidence>
<feature type="region of interest" description="Disordered" evidence="5">
    <location>
        <begin position="679"/>
        <end position="699"/>
    </location>
</feature>
<proteinExistence type="predicted"/>
<reference evidence="6" key="2">
    <citation type="submission" date="2023-05" db="EMBL/GenBank/DDBJ databases">
        <authorList>
            <person name="Schelkunov M.I."/>
        </authorList>
    </citation>
    <scope>NUCLEOTIDE SEQUENCE</scope>
    <source>
        <strain evidence="6">Hsosn_3</strain>
        <tissue evidence="6">Leaf</tissue>
    </source>
</reference>